<evidence type="ECO:0000313" key="12">
    <source>
        <dbReference type="EnsemblPlants" id="Kaladp0055s0366.1.v1.1"/>
    </source>
</evidence>
<organism evidence="12 13">
    <name type="scientific">Kalanchoe fedtschenkoi</name>
    <name type="common">Lavender scallops</name>
    <name type="synonym">South American air plant</name>
    <dbReference type="NCBI Taxonomy" id="63787"/>
    <lineage>
        <taxon>Eukaryota</taxon>
        <taxon>Viridiplantae</taxon>
        <taxon>Streptophyta</taxon>
        <taxon>Embryophyta</taxon>
        <taxon>Tracheophyta</taxon>
        <taxon>Spermatophyta</taxon>
        <taxon>Magnoliopsida</taxon>
        <taxon>eudicotyledons</taxon>
        <taxon>Gunneridae</taxon>
        <taxon>Pentapetalae</taxon>
        <taxon>Saxifragales</taxon>
        <taxon>Crassulaceae</taxon>
        <taxon>Kalanchoe</taxon>
    </lineage>
</organism>
<dbReference type="OMA" id="GVINQFE"/>
<dbReference type="GO" id="GO:0005802">
    <property type="term" value="C:trans-Golgi network"/>
    <property type="evidence" value="ECO:0007669"/>
    <property type="project" value="TreeGrafter"/>
</dbReference>
<dbReference type="GO" id="GO:0032259">
    <property type="term" value="P:methylation"/>
    <property type="evidence" value="ECO:0007669"/>
    <property type="project" value="UniProtKB-KW"/>
</dbReference>
<dbReference type="GO" id="GO:0005789">
    <property type="term" value="C:endoplasmic reticulum membrane"/>
    <property type="evidence" value="ECO:0007669"/>
    <property type="project" value="UniProtKB-SubCell"/>
</dbReference>
<dbReference type="EnsemblPlants" id="Kaladp0055s0366.1.v1.1">
    <property type="protein sequence ID" value="Kaladp0055s0366.1.v1.1"/>
    <property type="gene ID" value="Kaladp0055s0366.v1.1"/>
</dbReference>
<keyword evidence="5 10" id="KW-0812">Transmembrane</keyword>
<dbReference type="Pfam" id="PF03141">
    <property type="entry name" value="Methyltransf_29"/>
    <property type="match status" value="1"/>
</dbReference>
<evidence type="ECO:0000256" key="11">
    <source>
        <dbReference type="SAM" id="MobiDB-lite"/>
    </source>
</evidence>
<keyword evidence="6 10" id="KW-0735">Signal-anchor</keyword>
<evidence type="ECO:0000256" key="6">
    <source>
        <dbReference type="ARBA" id="ARBA00022968"/>
    </source>
</evidence>
<keyword evidence="3 10" id="KW-0489">Methyltransferase</keyword>
<dbReference type="SUPFAM" id="SSF53335">
    <property type="entry name" value="S-adenosyl-L-methionine-dependent methyltransferases"/>
    <property type="match status" value="2"/>
</dbReference>
<proteinExistence type="inferred from homology"/>
<dbReference type="Proteomes" id="UP000594263">
    <property type="component" value="Unplaced"/>
</dbReference>
<evidence type="ECO:0000256" key="1">
    <source>
        <dbReference type="ARBA" id="ARBA00004648"/>
    </source>
</evidence>
<evidence type="ECO:0000256" key="9">
    <source>
        <dbReference type="ARBA" id="ARBA00023180"/>
    </source>
</evidence>
<sequence>MPTPPQPQYSLYQKPTSRRPTLFSIILVTTLCIISYSLGSLRSSPATAAATPRSTTFLQIHPSPPCNTTSTNPDPTQSTQSTQPESIPTVPNDAKKLDFSARHGDSGPDPTRTALKPHPPCDPTLSEHTPCEDLTRSLAFPRDRLIYRERHCPPPHDRLQCRVPAPYGYKTPFRWPKSRDLAWYANVPHKELTVEKAVQNWIRSEGDDKFRFPGGGTMFPKGADAYIDDIGKLIDLRHGSIRTAVDTGCGVASFGAYLMSRDILTVSFAPRDTHEAQVQFALERGVPALIGVLASIRLPYSSRAFDIAHCSRCLIPWGQYDGLYLIEVDRILRPGGFWILSGPPINWRKHHNGWNRTQEDLNSEQRLIERVAKSLCWKKFQEKGDLAIWQKPVNHLHCKPRKPSFCPNPDPDTAWYTKLETCLTPLPNVSSDAETSGGALEKWPKRLHAVPPRIKSGLVEGISEEAFKQDSERWKKRVEHYKHVNSEIKRGRYRNILDMNANLGGFAAALIKEPSWVMNAVPVNVTKNTLGTIYERGLIGTYQDWCEAMSTYPRTYDLIHADSIFTLYDGRCEMDDILLEMDRILRPEGSVIFRDDVDVIIKIQRTIERLEWDSQVVDHEDGPLVREKLLFAVKRYWTAPGPDGDSNKKPKKKSRRH</sequence>
<keyword evidence="13" id="KW-1185">Reference proteome</keyword>
<protein>
    <recommendedName>
        <fullName evidence="10">Methyltransferase</fullName>
        <ecNumber evidence="10">2.1.1.-</ecNumber>
    </recommendedName>
</protein>
<dbReference type="FunFam" id="3.40.50.150:FF:000123">
    <property type="entry name" value="Putative methyltransferase PMT15"/>
    <property type="match status" value="1"/>
</dbReference>
<accession>A0A7N0U6D5</accession>
<dbReference type="Gene3D" id="3.40.50.150">
    <property type="entry name" value="Vaccinia Virus protein VP39"/>
    <property type="match status" value="1"/>
</dbReference>
<keyword evidence="9 10" id="KW-0325">Glycoprotein</keyword>
<dbReference type="Gramene" id="Kaladp0055s0366.1.v1.1">
    <property type="protein sequence ID" value="Kaladp0055s0366.1.v1.1"/>
    <property type="gene ID" value="Kaladp0055s0366.v1.1"/>
</dbReference>
<reference evidence="12" key="1">
    <citation type="submission" date="2021-01" db="UniProtKB">
        <authorList>
            <consortium name="EnsemblPlants"/>
        </authorList>
    </citation>
    <scope>IDENTIFICATION</scope>
</reference>
<dbReference type="EC" id="2.1.1.-" evidence="10"/>
<feature type="compositionally biased region" description="Basic and acidic residues" evidence="11">
    <location>
        <begin position="93"/>
        <end position="106"/>
    </location>
</feature>
<evidence type="ECO:0000313" key="13">
    <source>
        <dbReference type="Proteomes" id="UP000594263"/>
    </source>
</evidence>
<dbReference type="InterPro" id="IPR029063">
    <property type="entry name" value="SAM-dependent_MTases_sf"/>
</dbReference>
<evidence type="ECO:0000256" key="4">
    <source>
        <dbReference type="ARBA" id="ARBA00022679"/>
    </source>
</evidence>
<comment type="subcellular location">
    <subcellularLocation>
        <location evidence="1">Endoplasmic reticulum membrane</location>
        <topology evidence="1">Single-pass type II membrane protein</topology>
    </subcellularLocation>
    <subcellularLocation>
        <location evidence="10">Membrane</location>
        <topology evidence="10">Single-pass type II membrane protein</topology>
    </subcellularLocation>
</comment>
<keyword evidence="7 10" id="KW-1133">Transmembrane helix</keyword>
<dbReference type="GO" id="GO:0005768">
    <property type="term" value="C:endosome"/>
    <property type="evidence" value="ECO:0007669"/>
    <property type="project" value="TreeGrafter"/>
</dbReference>
<feature type="compositionally biased region" description="Low complexity" evidence="11">
    <location>
        <begin position="66"/>
        <end position="76"/>
    </location>
</feature>
<feature type="transmembrane region" description="Helical" evidence="10">
    <location>
        <begin position="21"/>
        <end position="39"/>
    </location>
</feature>
<keyword evidence="4 10" id="KW-0808">Transferase</keyword>
<feature type="region of interest" description="Disordered" evidence="11">
    <location>
        <begin position="57"/>
        <end position="128"/>
    </location>
</feature>
<evidence type="ECO:0000256" key="8">
    <source>
        <dbReference type="ARBA" id="ARBA00023136"/>
    </source>
</evidence>
<evidence type="ECO:0000256" key="7">
    <source>
        <dbReference type="ARBA" id="ARBA00022989"/>
    </source>
</evidence>
<dbReference type="GO" id="GO:0008168">
    <property type="term" value="F:methyltransferase activity"/>
    <property type="evidence" value="ECO:0007669"/>
    <property type="project" value="UniProtKB-UniRule"/>
</dbReference>
<evidence type="ECO:0000256" key="3">
    <source>
        <dbReference type="ARBA" id="ARBA00022603"/>
    </source>
</evidence>
<dbReference type="InterPro" id="IPR004159">
    <property type="entry name" value="Put_SAM_MeTrfase"/>
</dbReference>
<feature type="compositionally biased region" description="Polar residues" evidence="11">
    <location>
        <begin position="77"/>
        <end position="86"/>
    </location>
</feature>
<evidence type="ECO:0000256" key="5">
    <source>
        <dbReference type="ARBA" id="ARBA00022692"/>
    </source>
</evidence>
<dbReference type="PANTHER" id="PTHR10108:SF1059">
    <property type="entry name" value="METHYLTRANSFERASE PMT15-RELATED"/>
    <property type="match status" value="1"/>
</dbReference>
<dbReference type="PANTHER" id="PTHR10108">
    <property type="entry name" value="SAM-DEPENDENT METHYLTRANSFERASE"/>
    <property type="match status" value="1"/>
</dbReference>
<dbReference type="AlphaFoldDB" id="A0A7N0U6D5"/>
<comment type="similarity">
    <text evidence="2 10">Belongs to the methyltransferase superfamily.</text>
</comment>
<evidence type="ECO:0000256" key="2">
    <source>
        <dbReference type="ARBA" id="ARBA00008361"/>
    </source>
</evidence>
<evidence type="ECO:0000256" key="10">
    <source>
        <dbReference type="RuleBase" id="RU366043"/>
    </source>
</evidence>
<keyword evidence="8 10" id="KW-0472">Membrane</keyword>
<name>A0A7N0U6D5_KALFE</name>